<proteinExistence type="inferred from homology"/>
<accession>A0ABW3KBR1</accession>
<dbReference type="PANTHER" id="PTHR30246:SF1">
    <property type="entry name" value="2-DEHYDRO-3-DEOXY-6-PHOSPHOGALACTONATE ALDOLASE-RELATED"/>
    <property type="match status" value="1"/>
</dbReference>
<protein>
    <recommendedName>
        <fullName evidence="8">Bifunctional 4-hydroxy-2-oxoglutarate aldolase/2-dehydro-3-deoxy-phosphogluconate aldolase</fullName>
    </recommendedName>
</protein>
<dbReference type="Gene3D" id="3.20.20.70">
    <property type="entry name" value="Aldolase class I"/>
    <property type="match status" value="1"/>
</dbReference>
<comment type="pathway">
    <text evidence="1">Carbohydrate acid metabolism.</text>
</comment>
<comment type="caution">
    <text evidence="6">The sequence shown here is derived from an EMBL/GenBank/DDBJ whole genome shotgun (WGS) entry which is preliminary data.</text>
</comment>
<dbReference type="InterPro" id="IPR000887">
    <property type="entry name" value="Aldlse_KDPG_KHG"/>
</dbReference>
<evidence type="ECO:0000256" key="5">
    <source>
        <dbReference type="ARBA" id="ARBA00023277"/>
    </source>
</evidence>
<evidence type="ECO:0000256" key="3">
    <source>
        <dbReference type="ARBA" id="ARBA00011233"/>
    </source>
</evidence>
<evidence type="ECO:0000256" key="2">
    <source>
        <dbReference type="ARBA" id="ARBA00006906"/>
    </source>
</evidence>
<evidence type="ECO:0000256" key="4">
    <source>
        <dbReference type="ARBA" id="ARBA00023239"/>
    </source>
</evidence>
<dbReference type="EMBL" id="JBHTKA010000016">
    <property type="protein sequence ID" value="MFD1003658.1"/>
    <property type="molecule type" value="Genomic_DNA"/>
</dbReference>
<comment type="similarity">
    <text evidence="2">Belongs to the KHG/KDPG aldolase family.</text>
</comment>
<dbReference type="PANTHER" id="PTHR30246">
    <property type="entry name" value="2-KETO-3-DEOXY-6-PHOSPHOGLUCONATE ALDOLASE"/>
    <property type="match status" value="1"/>
</dbReference>
<name>A0ABW3KBR1_9BACT</name>
<comment type="subunit">
    <text evidence="3">Homotrimer.</text>
</comment>
<sequence length="234" mass="25859">MHRSETITLQKLKSTISRNGMLPFFNHQNIDCVLEVMKILKRCECDVFEFTHQRDARGIRMFAWLADRAKELGITMGAGTILDASQANRYIRVGAQFIASPFLHEDVAQACHDNDVLWIPGCTTLADVQQATAWGATAVMIIPGNILGPDFVKQVVTIHPELMCIPSGGVTVAKNNIGSWFDAGALCVRLGDALFTREDVAVKDWGKIESNVFHAFQGVKQLKSSILRTKSISI</sequence>
<organism evidence="6 7">
    <name type="scientific">Ohtaekwangia kribbensis</name>
    <dbReference type="NCBI Taxonomy" id="688913"/>
    <lineage>
        <taxon>Bacteria</taxon>
        <taxon>Pseudomonadati</taxon>
        <taxon>Bacteroidota</taxon>
        <taxon>Cytophagia</taxon>
        <taxon>Cytophagales</taxon>
        <taxon>Fulvivirgaceae</taxon>
        <taxon>Ohtaekwangia</taxon>
    </lineage>
</organism>
<dbReference type="CDD" id="cd00452">
    <property type="entry name" value="KDPG_aldolase"/>
    <property type="match status" value="1"/>
</dbReference>
<gene>
    <name evidence="6" type="ORF">ACFQ21_30310</name>
</gene>
<keyword evidence="4" id="KW-0456">Lyase</keyword>
<dbReference type="Pfam" id="PF01081">
    <property type="entry name" value="Aldolase"/>
    <property type="match status" value="1"/>
</dbReference>
<evidence type="ECO:0000313" key="6">
    <source>
        <dbReference type="EMBL" id="MFD1003658.1"/>
    </source>
</evidence>
<keyword evidence="7" id="KW-1185">Reference proteome</keyword>
<evidence type="ECO:0000256" key="1">
    <source>
        <dbReference type="ARBA" id="ARBA00004761"/>
    </source>
</evidence>
<dbReference type="SUPFAM" id="SSF51569">
    <property type="entry name" value="Aldolase"/>
    <property type="match status" value="1"/>
</dbReference>
<reference evidence="7" key="1">
    <citation type="journal article" date="2019" name="Int. J. Syst. Evol. Microbiol.">
        <title>The Global Catalogue of Microorganisms (GCM) 10K type strain sequencing project: providing services to taxonomists for standard genome sequencing and annotation.</title>
        <authorList>
            <consortium name="The Broad Institute Genomics Platform"/>
            <consortium name="The Broad Institute Genome Sequencing Center for Infectious Disease"/>
            <person name="Wu L."/>
            <person name="Ma J."/>
        </authorList>
    </citation>
    <scope>NUCLEOTIDE SEQUENCE [LARGE SCALE GENOMIC DNA]</scope>
    <source>
        <strain evidence="7">CCUG 58938</strain>
    </source>
</reference>
<evidence type="ECO:0008006" key="8">
    <source>
        <dbReference type="Google" id="ProtNLM"/>
    </source>
</evidence>
<keyword evidence="5" id="KW-0119">Carbohydrate metabolism</keyword>
<dbReference type="InterPro" id="IPR013785">
    <property type="entry name" value="Aldolase_TIM"/>
</dbReference>
<evidence type="ECO:0000313" key="7">
    <source>
        <dbReference type="Proteomes" id="UP001597112"/>
    </source>
</evidence>
<dbReference type="Proteomes" id="UP001597112">
    <property type="component" value="Unassembled WGS sequence"/>
</dbReference>